<evidence type="ECO:0000313" key="5">
    <source>
        <dbReference type="EMBL" id="NKI17411.1"/>
    </source>
</evidence>
<dbReference type="Gene3D" id="1.10.260.40">
    <property type="entry name" value="lambda repressor-like DNA-binding domains"/>
    <property type="match status" value="1"/>
</dbReference>
<sequence>MSTRTNNVHHWDFAPQAEGHAKGIDIDDVISELTKNNPGFAQHLTVARQRAAASYFSQDEGIRRLRLAAGLSQRELADIVGTAQPYIACLEAGGAEPKITTAAKIAKALNCTLTELLSAYELGNNAL</sequence>
<dbReference type="PANTHER" id="PTHR46797">
    <property type="entry name" value="HTH-TYPE TRANSCRIPTIONAL REGULATOR"/>
    <property type="match status" value="1"/>
</dbReference>
<protein>
    <submittedName>
        <fullName evidence="5">Helix-turn-helix transcriptional regulator</fullName>
    </submittedName>
</protein>
<dbReference type="SUPFAM" id="SSF47413">
    <property type="entry name" value="lambda repressor-like DNA-binding domains"/>
    <property type="match status" value="1"/>
</dbReference>
<accession>A0ABX1GEP5</accession>
<dbReference type="PANTHER" id="PTHR46797:SF23">
    <property type="entry name" value="HTH-TYPE TRANSCRIPTIONAL REGULATOR SUTR"/>
    <property type="match status" value="1"/>
</dbReference>
<keyword evidence="6" id="KW-1185">Reference proteome</keyword>
<evidence type="ECO:0000313" key="6">
    <source>
        <dbReference type="Proteomes" id="UP000765845"/>
    </source>
</evidence>
<name>A0ABX1GEP5_9GAMM</name>
<dbReference type="InterPro" id="IPR001387">
    <property type="entry name" value="Cro/C1-type_HTH"/>
</dbReference>
<dbReference type="InterPro" id="IPR050807">
    <property type="entry name" value="TransReg_Diox_bact_type"/>
</dbReference>
<reference evidence="5 6" key="1">
    <citation type="submission" date="2020-04" db="EMBL/GenBank/DDBJ databases">
        <authorList>
            <person name="Yoon J."/>
        </authorList>
    </citation>
    <scope>NUCLEOTIDE SEQUENCE [LARGE SCALE GENOMIC DNA]</scope>
    <source>
        <strain evidence="5 6">KMU-166</strain>
    </source>
</reference>
<dbReference type="EMBL" id="JAAWWK010000002">
    <property type="protein sequence ID" value="NKI17411.1"/>
    <property type="molecule type" value="Genomic_DNA"/>
</dbReference>
<keyword evidence="3" id="KW-0804">Transcription</keyword>
<proteinExistence type="predicted"/>
<organism evidence="5 6">
    <name type="scientific">Spongiibacter thalassae</name>
    <dbReference type="NCBI Taxonomy" id="2721624"/>
    <lineage>
        <taxon>Bacteria</taxon>
        <taxon>Pseudomonadati</taxon>
        <taxon>Pseudomonadota</taxon>
        <taxon>Gammaproteobacteria</taxon>
        <taxon>Cellvibrionales</taxon>
        <taxon>Spongiibacteraceae</taxon>
        <taxon>Spongiibacter</taxon>
    </lineage>
</organism>
<evidence type="ECO:0000256" key="2">
    <source>
        <dbReference type="ARBA" id="ARBA00023125"/>
    </source>
</evidence>
<keyword evidence="1" id="KW-0805">Transcription regulation</keyword>
<evidence type="ECO:0000256" key="1">
    <source>
        <dbReference type="ARBA" id="ARBA00023015"/>
    </source>
</evidence>
<dbReference type="PROSITE" id="PS50943">
    <property type="entry name" value="HTH_CROC1"/>
    <property type="match status" value="1"/>
</dbReference>
<feature type="domain" description="HTH cro/C1-type" evidence="4">
    <location>
        <begin position="62"/>
        <end position="116"/>
    </location>
</feature>
<dbReference type="Pfam" id="PF01381">
    <property type="entry name" value="HTH_3"/>
    <property type="match status" value="1"/>
</dbReference>
<evidence type="ECO:0000256" key="3">
    <source>
        <dbReference type="ARBA" id="ARBA00023163"/>
    </source>
</evidence>
<dbReference type="CDD" id="cd00093">
    <property type="entry name" value="HTH_XRE"/>
    <property type="match status" value="1"/>
</dbReference>
<dbReference type="SMART" id="SM00530">
    <property type="entry name" value="HTH_XRE"/>
    <property type="match status" value="1"/>
</dbReference>
<gene>
    <name evidence="5" type="ORF">HCU74_08275</name>
</gene>
<evidence type="ECO:0000259" key="4">
    <source>
        <dbReference type="PROSITE" id="PS50943"/>
    </source>
</evidence>
<comment type="caution">
    <text evidence="5">The sequence shown here is derived from an EMBL/GenBank/DDBJ whole genome shotgun (WGS) entry which is preliminary data.</text>
</comment>
<dbReference type="Proteomes" id="UP000765845">
    <property type="component" value="Unassembled WGS sequence"/>
</dbReference>
<dbReference type="InterPro" id="IPR010982">
    <property type="entry name" value="Lambda_DNA-bd_dom_sf"/>
</dbReference>
<keyword evidence="2" id="KW-0238">DNA-binding</keyword>